<gene>
    <name evidence="5" type="ORF">EDD34_3595</name>
</gene>
<dbReference type="PANTHER" id="PTHR44942:SF4">
    <property type="entry name" value="METHYLTRANSFERASE TYPE 11 DOMAIN-CONTAINING PROTEIN"/>
    <property type="match status" value="1"/>
</dbReference>
<dbReference type="Gene3D" id="3.40.50.150">
    <property type="entry name" value="Vaccinia Virus protein VP39"/>
    <property type="match status" value="1"/>
</dbReference>
<accession>A0A3N4YTY6</accession>
<evidence type="ECO:0000313" key="5">
    <source>
        <dbReference type="EMBL" id="RPF22916.1"/>
    </source>
</evidence>
<keyword evidence="2 5" id="KW-0489">Methyltransferase</keyword>
<feature type="domain" description="Methyltransferase type 11" evidence="4">
    <location>
        <begin position="50"/>
        <end position="137"/>
    </location>
</feature>
<dbReference type="EMBL" id="RKQZ01000001">
    <property type="protein sequence ID" value="RPF22916.1"/>
    <property type="molecule type" value="Genomic_DNA"/>
</dbReference>
<dbReference type="CDD" id="cd02440">
    <property type="entry name" value="AdoMet_MTases"/>
    <property type="match status" value="1"/>
</dbReference>
<evidence type="ECO:0000259" key="4">
    <source>
        <dbReference type="Pfam" id="PF08241"/>
    </source>
</evidence>
<dbReference type="SUPFAM" id="SSF53335">
    <property type="entry name" value="S-adenosyl-L-methionine-dependent methyltransferases"/>
    <property type="match status" value="1"/>
</dbReference>
<evidence type="ECO:0000256" key="3">
    <source>
        <dbReference type="ARBA" id="ARBA00022679"/>
    </source>
</evidence>
<reference evidence="5 6" key="1">
    <citation type="submission" date="2018-11" db="EMBL/GenBank/DDBJ databases">
        <title>Sequencing the genomes of 1000 actinobacteria strains.</title>
        <authorList>
            <person name="Klenk H.-P."/>
        </authorList>
    </citation>
    <scope>NUCLEOTIDE SEQUENCE [LARGE SCALE GENOMIC DNA]</scope>
    <source>
        <strain evidence="5 6">DSM 15700</strain>
    </source>
</reference>
<dbReference type="InterPro" id="IPR013216">
    <property type="entry name" value="Methyltransf_11"/>
</dbReference>
<name>A0A3N4YTY6_9MICO</name>
<comment type="similarity">
    <text evidence="1">Belongs to the methyltransferase superfamily.</text>
</comment>
<dbReference type="PANTHER" id="PTHR44942">
    <property type="entry name" value="METHYLTRANSF_11 DOMAIN-CONTAINING PROTEIN"/>
    <property type="match status" value="1"/>
</dbReference>
<evidence type="ECO:0000256" key="2">
    <source>
        <dbReference type="ARBA" id="ARBA00022603"/>
    </source>
</evidence>
<comment type="caution">
    <text evidence="5">The sequence shown here is derived from an EMBL/GenBank/DDBJ whole genome shotgun (WGS) entry which is preliminary data.</text>
</comment>
<keyword evidence="3 5" id="KW-0808">Transferase</keyword>
<dbReference type="Pfam" id="PF08241">
    <property type="entry name" value="Methyltransf_11"/>
    <property type="match status" value="1"/>
</dbReference>
<dbReference type="RefSeq" id="WP_123815772.1">
    <property type="nucleotide sequence ID" value="NZ_RKQZ01000001.1"/>
</dbReference>
<dbReference type="GO" id="GO:0008757">
    <property type="term" value="F:S-adenosylmethionine-dependent methyltransferase activity"/>
    <property type="evidence" value="ECO:0007669"/>
    <property type="project" value="InterPro"/>
</dbReference>
<dbReference type="OrthoDB" id="9797252at2"/>
<evidence type="ECO:0000313" key="6">
    <source>
        <dbReference type="Proteomes" id="UP000280501"/>
    </source>
</evidence>
<dbReference type="InterPro" id="IPR051052">
    <property type="entry name" value="Diverse_substrate_MTase"/>
</dbReference>
<proteinExistence type="inferred from homology"/>
<dbReference type="AlphaFoldDB" id="A0A3N4YTY6"/>
<dbReference type="Proteomes" id="UP000280501">
    <property type="component" value="Unassembled WGS sequence"/>
</dbReference>
<sequence length="265" mass="28919">MTGRRRPLREIAVSFGEDAERYDRTRPGYPAALADVVLENRGGTGAPDVLDVGIGTGSAASLFRDAGCEVTGVEPDERMAALARRAGFPVESRPFDHRYPARQRYDVVVSGQAWHWVKQRAGAVTAAQVLRPGGRLAVFWNICLPEPPVAAALAEVYRGVDLGLDVLPWERSPLAGYEKLAGAAVAGIWGSRAFGTVRRHDIPWLVEFTRDAWVDQVPTLAWHERLSPRALSRVLDGNAKVIDALGGTVTMPYTTLTLLADRRPD</sequence>
<organism evidence="5 6">
    <name type="scientific">Myceligenerans xiligouense</name>
    <dbReference type="NCBI Taxonomy" id="253184"/>
    <lineage>
        <taxon>Bacteria</taxon>
        <taxon>Bacillati</taxon>
        <taxon>Actinomycetota</taxon>
        <taxon>Actinomycetes</taxon>
        <taxon>Micrococcales</taxon>
        <taxon>Promicromonosporaceae</taxon>
        <taxon>Myceligenerans</taxon>
    </lineage>
</organism>
<protein>
    <submittedName>
        <fullName evidence="5">Methyltransferase family protein</fullName>
    </submittedName>
</protein>
<dbReference type="GO" id="GO:0032259">
    <property type="term" value="P:methylation"/>
    <property type="evidence" value="ECO:0007669"/>
    <property type="project" value="UniProtKB-KW"/>
</dbReference>
<evidence type="ECO:0000256" key="1">
    <source>
        <dbReference type="ARBA" id="ARBA00008361"/>
    </source>
</evidence>
<keyword evidence="6" id="KW-1185">Reference proteome</keyword>
<dbReference type="InterPro" id="IPR029063">
    <property type="entry name" value="SAM-dependent_MTases_sf"/>
</dbReference>